<evidence type="ECO:0000313" key="1">
    <source>
        <dbReference type="EMBL" id="CAA6812620.1"/>
    </source>
</evidence>
<name>A0A6S6TB53_9BACT</name>
<accession>A0A6S6TB53</accession>
<evidence type="ECO:0008006" key="2">
    <source>
        <dbReference type="Google" id="ProtNLM"/>
    </source>
</evidence>
<gene>
    <name evidence="1" type="ORF">HELGO_WM41878</name>
</gene>
<dbReference type="Pfam" id="PF04365">
    <property type="entry name" value="BrnT_toxin"/>
    <property type="match status" value="1"/>
</dbReference>
<dbReference type="InterPro" id="IPR038573">
    <property type="entry name" value="BrnT_sf"/>
</dbReference>
<dbReference type="EMBL" id="CACVAR010000219">
    <property type="protein sequence ID" value="CAA6812620.1"/>
    <property type="molecule type" value="Genomic_DNA"/>
</dbReference>
<protein>
    <recommendedName>
        <fullName evidence="2">BrnT family toxin</fullName>
    </recommendedName>
</protein>
<dbReference type="Gene3D" id="3.10.450.530">
    <property type="entry name" value="Ribonuclease toxin, BrnT, of type II toxin-antitoxin system"/>
    <property type="match status" value="1"/>
</dbReference>
<sequence length="107" mass="12777">MEFDCLDAETLTGFDWDDANVYKNEKKHGLNYKLIEEVFFNEPLLIVEDFQHSEDECRCVAFGRDNKNNKIMVVFTVRDNLIRVISAREMTKKEKNFYENNKQNPYL</sequence>
<reference evidence="1" key="1">
    <citation type="submission" date="2020-01" db="EMBL/GenBank/DDBJ databases">
        <authorList>
            <person name="Meier V. D."/>
            <person name="Meier V D."/>
        </authorList>
    </citation>
    <scope>NUCLEOTIDE SEQUENCE</scope>
    <source>
        <strain evidence="1">HLG_WM_MAG_03</strain>
    </source>
</reference>
<dbReference type="AlphaFoldDB" id="A0A6S6TB53"/>
<proteinExistence type="predicted"/>
<organism evidence="1">
    <name type="scientific">uncultured Sulfurovum sp</name>
    <dbReference type="NCBI Taxonomy" id="269237"/>
    <lineage>
        <taxon>Bacteria</taxon>
        <taxon>Pseudomonadati</taxon>
        <taxon>Campylobacterota</taxon>
        <taxon>Epsilonproteobacteria</taxon>
        <taxon>Campylobacterales</taxon>
        <taxon>Sulfurovaceae</taxon>
        <taxon>Sulfurovum</taxon>
        <taxon>environmental samples</taxon>
    </lineage>
</organism>
<dbReference type="InterPro" id="IPR007460">
    <property type="entry name" value="BrnT_toxin"/>
</dbReference>